<dbReference type="OrthoDB" id="1470350at2759"/>
<proteinExistence type="inferred from homology"/>
<evidence type="ECO:0000256" key="6">
    <source>
        <dbReference type="PIRSR" id="PIRSR602401-1"/>
    </source>
</evidence>
<dbReference type="Proteomes" id="UP000770015">
    <property type="component" value="Unassembled WGS sequence"/>
</dbReference>
<dbReference type="Gene3D" id="1.10.630.10">
    <property type="entry name" value="Cytochrome P450"/>
    <property type="match status" value="1"/>
</dbReference>
<dbReference type="SUPFAM" id="SSF48264">
    <property type="entry name" value="Cytochrome P450"/>
    <property type="match status" value="1"/>
</dbReference>
<comment type="similarity">
    <text evidence="2 7">Belongs to the cytochrome P450 family.</text>
</comment>
<dbReference type="GO" id="GO:0020037">
    <property type="term" value="F:heme binding"/>
    <property type="evidence" value="ECO:0007669"/>
    <property type="project" value="InterPro"/>
</dbReference>
<evidence type="ECO:0000256" key="7">
    <source>
        <dbReference type="RuleBase" id="RU000461"/>
    </source>
</evidence>
<evidence type="ECO:0000256" key="2">
    <source>
        <dbReference type="ARBA" id="ARBA00010617"/>
    </source>
</evidence>
<evidence type="ECO:0000256" key="8">
    <source>
        <dbReference type="SAM" id="MobiDB-lite"/>
    </source>
</evidence>
<feature type="binding site" description="axial binding residue" evidence="6">
    <location>
        <position position="540"/>
    </location>
    <ligand>
        <name>heme</name>
        <dbReference type="ChEBI" id="CHEBI:30413"/>
    </ligand>
    <ligandPart>
        <name>Fe</name>
        <dbReference type="ChEBI" id="CHEBI:18248"/>
    </ligandPart>
</feature>
<dbReference type="PANTHER" id="PTHR24305">
    <property type="entry name" value="CYTOCHROME P450"/>
    <property type="match status" value="1"/>
</dbReference>
<feature type="non-terminal residue" evidence="9">
    <location>
        <position position="1"/>
    </location>
</feature>
<dbReference type="InterPro" id="IPR001128">
    <property type="entry name" value="Cyt_P450"/>
</dbReference>
<dbReference type="InterPro" id="IPR050121">
    <property type="entry name" value="Cytochrome_P450_monoxygenase"/>
</dbReference>
<dbReference type="InterPro" id="IPR017972">
    <property type="entry name" value="Cyt_P450_CS"/>
</dbReference>
<dbReference type="InterPro" id="IPR002401">
    <property type="entry name" value="Cyt_P450_E_grp-I"/>
</dbReference>
<evidence type="ECO:0000313" key="10">
    <source>
        <dbReference type="Proteomes" id="UP000770015"/>
    </source>
</evidence>
<keyword evidence="4 6" id="KW-0479">Metal-binding</keyword>
<keyword evidence="10" id="KW-1185">Reference proteome</keyword>
<evidence type="ECO:0000256" key="1">
    <source>
        <dbReference type="ARBA" id="ARBA00001971"/>
    </source>
</evidence>
<organism evidence="9 10">
    <name type="scientific">Plectosphaerella plurivora</name>
    <dbReference type="NCBI Taxonomy" id="936078"/>
    <lineage>
        <taxon>Eukaryota</taxon>
        <taxon>Fungi</taxon>
        <taxon>Dikarya</taxon>
        <taxon>Ascomycota</taxon>
        <taxon>Pezizomycotina</taxon>
        <taxon>Sordariomycetes</taxon>
        <taxon>Hypocreomycetidae</taxon>
        <taxon>Glomerellales</taxon>
        <taxon>Plectosphaerellaceae</taxon>
        <taxon>Plectosphaerella</taxon>
    </lineage>
</organism>
<keyword evidence="3 6" id="KW-0349">Heme</keyword>
<dbReference type="GO" id="GO:0016705">
    <property type="term" value="F:oxidoreductase activity, acting on paired donors, with incorporation or reduction of molecular oxygen"/>
    <property type="evidence" value="ECO:0007669"/>
    <property type="project" value="InterPro"/>
</dbReference>
<dbReference type="PRINTS" id="PR00463">
    <property type="entry name" value="EP450I"/>
</dbReference>
<feature type="region of interest" description="Disordered" evidence="8">
    <location>
        <begin position="491"/>
        <end position="511"/>
    </location>
</feature>
<keyword evidence="5 6" id="KW-0408">Iron</keyword>
<dbReference type="EMBL" id="JAGSXJ010000006">
    <property type="protein sequence ID" value="KAH6690605.1"/>
    <property type="molecule type" value="Genomic_DNA"/>
</dbReference>
<evidence type="ECO:0000256" key="4">
    <source>
        <dbReference type="ARBA" id="ARBA00022723"/>
    </source>
</evidence>
<feature type="non-terminal residue" evidence="9">
    <location>
        <position position="627"/>
    </location>
</feature>
<feature type="compositionally biased region" description="Basic and acidic residues" evidence="8">
    <location>
        <begin position="491"/>
        <end position="502"/>
    </location>
</feature>
<evidence type="ECO:0000256" key="3">
    <source>
        <dbReference type="ARBA" id="ARBA00022617"/>
    </source>
</evidence>
<dbReference type="Pfam" id="PF00067">
    <property type="entry name" value="p450"/>
    <property type="match status" value="1"/>
</dbReference>
<gene>
    <name evidence="9" type="ORF">F5X68DRAFT_124041</name>
</gene>
<sequence>LLVGGICLYCVYFALHAAWSFYRNIQAAKGTGLPYILSPFSPLAVKWKVTAGLWEPLIRRLPKAWWEQWIDILLSDWSWRNHHKPFAAIGETFILVSPFEVFVLTDSAEVIHQVSQQREKFPKIHHVYEILRQYGENVISAEGATWKRHRKVTAPSFTERNVGKVFVEAVRQAQSMTRMWTTREDGKPNTETIYTLNQDTSTFALHVIGYVGFDLRMLWPGESLPDDTDPRLAKFSGLGISEGYTMSFADAMVGNIGTIFWQMIAPRWLLRAWPSDATRYAAEARDNYDRYIDELIKIKIEDAQGEKGELGMDFVGHLVKTKYGPQTEKTAKMPQLSHSEIEGNTFVMFTAGHETTANATHFSLAHLAATPTAQRLVQRDIDAVFGRDSDPRTWQYNDIIQPMSASMVGAAMNETLRVVPGIGELPKYVNPEKDGLLTIKGSPVVLPPNAHVLIVPVSVHRNPNAWPTRPSRVTDKPDDMDDYLPERWYRSAEGEGAKKAEQQEGIEEENDSFRFADTSDRMFRPPPGAYLPFGDGPRSCIGRRIAQAEVMAAVAVVFQKYSIELAVDEWATDEEVAKMNMEERRVLYKKAQARFKETMAEVSSLLTLKLPPGELIPIRVVPRGEER</sequence>
<reference evidence="9" key="1">
    <citation type="journal article" date="2021" name="Nat. Commun.">
        <title>Genetic determinants of endophytism in the Arabidopsis root mycobiome.</title>
        <authorList>
            <person name="Mesny F."/>
            <person name="Miyauchi S."/>
            <person name="Thiergart T."/>
            <person name="Pickel B."/>
            <person name="Atanasova L."/>
            <person name="Karlsson M."/>
            <person name="Huettel B."/>
            <person name="Barry K.W."/>
            <person name="Haridas S."/>
            <person name="Chen C."/>
            <person name="Bauer D."/>
            <person name="Andreopoulos W."/>
            <person name="Pangilinan J."/>
            <person name="LaButti K."/>
            <person name="Riley R."/>
            <person name="Lipzen A."/>
            <person name="Clum A."/>
            <person name="Drula E."/>
            <person name="Henrissat B."/>
            <person name="Kohler A."/>
            <person name="Grigoriev I.V."/>
            <person name="Martin F.M."/>
            <person name="Hacquard S."/>
        </authorList>
    </citation>
    <scope>NUCLEOTIDE SEQUENCE</scope>
    <source>
        <strain evidence="9">MPI-SDFR-AT-0117</strain>
    </source>
</reference>
<evidence type="ECO:0000256" key="5">
    <source>
        <dbReference type="ARBA" id="ARBA00023004"/>
    </source>
</evidence>
<keyword evidence="7" id="KW-0560">Oxidoreductase</keyword>
<accession>A0A9P8VG99</accession>
<comment type="cofactor">
    <cofactor evidence="1 6">
        <name>heme</name>
        <dbReference type="ChEBI" id="CHEBI:30413"/>
    </cofactor>
</comment>
<dbReference type="AlphaFoldDB" id="A0A9P8VG99"/>
<protein>
    <submittedName>
        <fullName evidence="9">Cytochrome P450 3A2</fullName>
    </submittedName>
</protein>
<dbReference type="PRINTS" id="PR00385">
    <property type="entry name" value="P450"/>
</dbReference>
<evidence type="ECO:0000313" key="9">
    <source>
        <dbReference type="EMBL" id="KAH6690605.1"/>
    </source>
</evidence>
<dbReference type="GO" id="GO:0005506">
    <property type="term" value="F:iron ion binding"/>
    <property type="evidence" value="ECO:0007669"/>
    <property type="project" value="InterPro"/>
</dbReference>
<dbReference type="PROSITE" id="PS00086">
    <property type="entry name" value="CYTOCHROME_P450"/>
    <property type="match status" value="1"/>
</dbReference>
<dbReference type="PANTHER" id="PTHR24305:SF166">
    <property type="entry name" value="CYTOCHROME P450 12A4, MITOCHONDRIAL-RELATED"/>
    <property type="match status" value="1"/>
</dbReference>
<dbReference type="InterPro" id="IPR036396">
    <property type="entry name" value="Cyt_P450_sf"/>
</dbReference>
<comment type="caution">
    <text evidence="9">The sequence shown here is derived from an EMBL/GenBank/DDBJ whole genome shotgun (WGS) entry which is preliminary data.</text>
</comment>
<name>A0A9P8VG99_9PEZI</name>
<dbReference type="GO" id="GO:0004497">
    <property type="term" value="F:monooxygenase activity"/>
    <property type="evidence" value="ECO:0007669"/>
    <property type="project" value="UniProtKB-KW"/>
</dbReference>
<keyword evidence="7" id="KW-0503">Monooxygenase</keyword>